<keyword evidence="3" id="KW-1185">Reference proteome</keyword>
<proteinExistence type="predicted"/>
<dbReference type="Proteomes" id="UP000041254">
    <property type="component" value="Unassembled WGS sequence"/>
</dbReference>
<evidence type="ECO:0000313" key="2">
    <source>
        <dbReference type="EMBL" id="CEM34711.1"/>
    </source>
</evidence>
<sequence length="302" mass="34197">MMDGHGSSSLALEDCGLSSSGFIPLWCDICIHTKQHVTRARFPWSCSCCMCESCYSQCTAAANNGTHTCTKCGARQSVREGVIDLSNPKSVPSSALPFLRPFQTVFEETCTQAFEAYKFQREKQEAVMHVLLSERKAMQQHINEMTAAHKMCTVVDDARAELAELRSSLHRLQQQQQQQQHPYPHQAQPTMTSTRIIQRIPNPFNNRQVPLVEPPTPLQTHNQHADMASRRSFGNTSSSRPAHREFDLPTQNMPTRTNITNTQMSFVPPTQHLNHTTSTRQAFNNNPAAMMQRRPFSNTNRR</sequence>
<gene>
    <name evidence="2" type="ORF">Vbra_18697</name>
</gene>
<feature type="region of interest" description="Disordered" evidence="1">
    <location>
        <begin position="170"/>
        <end position="191"/>
    </location>
</feature>
<reference evidence="2 3" key="1">
    <citation type="submission" date="2014-11" db="EMBL/GenBank/DDBJ databases">
        <authorList>
            <person name="Zhu J."/>
            <person name="Qi W."/>
            <person name="Song R."/>
        </authorList>
    </citation>
    <scope>NUCLEOTIDE SEQUENCE [LARGE SCALE GENOMIC DNA]</scope>
</reference>
<feature type="region of interest" description="Disordered" evidence="1">
    <location>
        <begin position="215"/>
        <end position="253"/>
    </location>
</feature>
<accession>A0A0G4GV44</accession>
<dbReference type="EMBL" id="CDMY01000831">
    <property type="protein sequence ID" value="CEM34711.1"/>
    <property type="molecule type" value="Genomic_DNA"/>
</dbReference>
<evidence type="ECO:0000256" key="1">
    <source>
        <dbReference type="SAM" id="MobiDB-lite"/>
    </source>
</evidence>
<feature type="region of interest" description="Disordered" evidence="1">
    <location>
        <begin position="282"/>
        <end position="302"/>
    </location>
</feature>
<name>A0A0G4GV44_VITBC</name>
<dbReference type="VEuPathDB" id="CryptoDB:Vbra_18697"/>
<evidence type="ECO:0000313" key="3">
    <source>
        <dbReference type="Proteomes" id="UP000041254"/>
    </source>
</evidence>
<dbReference type="AlphaFoldDB" id="A0A0G4GV44"/>
<organism evidence="2 3">
    <name type="scientific">Vitrella brassicaformis (strain CCMP3155)</name>
    <dbReference type="NCBI Taxonomy" id="1169540"/>
    <lineage>
        <taxon>Eukaryota</taxon>
        <taxon>Sar</taxon>
        <taxon>Alveolata</taxon>
        <taxon>Colpodellida</taxon>
        <taxon>Vitrellaceae</taxon>
        <taxon>Vitrella</taxon>
    </lineage>
</organism>
<protein>
    <submittedName>
        <fullName evidence="2">Uncharacterized protein</fullName>
    </submittedName>
</protein>
<feature type="compositionally biased region" description="Low complexity" evidence="1">
    <location>
        <begin position="173"/>
        <end position="189"/>
    </location>
</feature>
<dbReference type="InParanoid" id="A0A0G4GV44"/>